<evidence type="ECO:0000313" key="1">
    <source>
        <dbReference type="EMBL" id="CAK9314539.1"/>
    </source>
</evidence>
<keyword evidence="2" id="KW-1185">Reference proteome</keyword>
<dbReference type="Proteomes" id="UP001642487">
    <property type="component" value="Chromosome 2"/>
</dbReference>
<reference evidence="1 2" key="1">
    <citation type="submission" date="2024-03" db="EMBL/GenBank/DDBJ databases">
        <authorList>
            <person name="Gkanogiannis A."/>
            <person name="Becerra Lopez-Lavalle L."/>
        </authorList>
    </citation>
    <scope>NUCLEOTIDE SEQUENCE [LARGE SCALE GENOMIC DNA]</scope>
</reference>
<protein>
    <submittedName>
        <fullName evidence="1">Uncharacterized protein</fullName>
    </submittedName>
</protein>
<proteinExistence type="predicted"/>
<accession>A0ABP0Y296</accession>
<dbReference type="EMBL" id="OZ021736">
    <property type="protein sequence ID" value="CAK9314539.1"/>
    <property type="molecule type" value="Genomic_DNA"/>
</dbReference>
<evidence type="ECO:0000313" key="2">
    <source>
        <dbReference type="Proteomes" id="UP001642487"/>
    </source>
</evidence>
<organism evidence="1 2">
    <name type="scientific">Citrullus colocynthis</name>
    <name type="common">colocynth</name>
    <dbReference type="NCBI Taxonomy" id="252529"/>
    <lineage>
        <taxon>Eukaryota</taxon>
        <taxon>Viridiplantae</taxon>
        <taxon>Streptophyta</taxon>
        <taxon>Embryophyta</taxon>
        <taxon>Tracheophyta</taxon>
        <taxon>Spermatophyta</taxon>
        <taxon>Magnoliopsida</taxon>
        <taxon>eudicotyledons</taxon>
        <taxon>Gunneridae</taxon>
        <taxon>Pentapetalae</taxon>
        <taxon>rosids</taxon>
        <taxon>fabids</taxon>
        <taxon>Cucurbitales</taxon>
        <taxon>Cucurbitaceae</taxon>
        <taxon>Benincaseae</taxon>
        <taxon>Citrullus</taxon>
    </lineage>
</organism>
<gene>
    <name evidence="1" type="ORF">CITCOLO1_LOCUS6299</name>
</gene>
<name>A0ABP0Y296_9ROSI</name>
<sequence>MKTMRSHSHTHSLYNYLTTLPSHFPPTLTQELQTQIVLKSSAFWILALSESLSPLFSLLFLPENQNQRHWDPQKILSSPSPKFRTLHTPTTALLFHHRHTFLCLITTWF</sequence>